<feature type="region of interest" description="Disordered" evidence="1">
    <location>
        <begin position="1"/>
        <end position="93"/>
    </location>
</feature>
<organism evidence="2 3">
    <name type="scientific">Trichoglossum hirsutum</name>
    <dbReference type="NCBI Taxonomy" id="265104"/>
    <lineage>
        <taxon>Eukaryota</taxon>
        <taxon>Fungi</taxon>
        <taxon>Dikarya</taxon>
        <taxon>Ascomycota</taxon>
        <taxon>Pezizomycotina</taxon>
        <taxon>Geoglossomycetes</taxon>
        <taxon>Geoglossales</taxon>
        <taxon>Geoglossaceae</taxon>
        <taxon>Trichoglossum</taxon>
    </lineage>
</organism>
<evidence type="ECO:0000313" key="2">
    <source>
        <dbReference type="EMBL" id="KAH0548181.1"/>
    </source>
</evidence>
<reference evidence="2" key="1">
    <citation type="submission" date="2021-03" db="EMBL/GenBank/DDBJ databases">
        <title>Comparative genomics and phylogenomic investigation of the class Geoglossomycetes provide insights into ecological specialization and systematics.</title>
        <authorList>
            <person name="Melie T."/>
            <person name="Pirro S."/>
            <person name="Miller A.N."/>
            <person name="Quandt A."/>
        </authorList>
    </citation>
    <scope>NUCLEOTIDE SEQUENCE</scope>
    <source>
        <strain evidence="2">CAQ_001_2017</strain>
    </source>
</reference>
<accession>A0A9P8IEB0</accession>
<dbReference type="Proteomes" id="UP000750711">
    <property type="component" value="Unassembled WGS sequence"/>
</dbReference>
<feature type="compositionally biased region" description="Polar residues" evidence="1">
    <location>
        <begin position="269"/>
        <end position="279"/>
    </location>
</feature>
<sequence length="384" mass="41766">MRYSSQIKSEQLEVGAATKEEESDLVCPFASIGGSKPSGLPKEALAVPQQPQTYNPPSPNTNVRHSRRASDPITAELHHSSLASPPPSISESAPKCPIRYLGQHSPEEVAQYFENHKHELPRSHEICVKRYQSNEESIRRLDAKYGDLVSMIRDLGITHKPLLPTTGDDEYEDVRLHQTEGNRRLEKWAEGVNGSCNEADDGPAVERGKEEEDSERGRGLERDVKSDRRLMEVRVGESPSRPWGIPVPPPEGRKTASGLLEHTEAGAPATTNAPGQAANTKRKACPLRSQQQQPQQNQQSHRQTSTDNPSPTTPPPAVQFKHNAAFISHQPTSTTTTATVTGGKAVAQQQMQMVFTGPVFVGYPVEQAMALLSGTGGGGGDMQG</sequence>
<name>A0A9P8IEB0_9PEZI</name>
<protein>
    <submittedName>
        <fullName evidence="2">Uncharacterized protein</fullName>
    </submittedName>
</protein>
<keyword evidence="3" id="KW-1185">Reference proteome</keyword>
<dbReference type="AlphaFoldDB" id="A0A9P8IEB0"/>
<evidence type="ECO:0000256" key="1">
    <source>
        <dbReference type="SAM" id="MobiDB-lite"/>
    </source>
</evidence>
<feature type="region of interest" description="Disordered" evidence="1">
    <location>
        <begin position="185"/>
        <end position="318"/>
    </location>
</feature>
<comment type="caution">
    <text evidence="2">The sequence shown here is derived from an EMBL/GenBank/DDBJ whole genome shotgun (WGS) entry which is preliminary data.</text>
</comment>
<gene>
    <name evidence="2" type="ORF">GP486_008099</name>
</gene>
<evidence type="ECO:0000313" key="3">
    <source>
        <dbReference type="Proteomes" id="UP000750711"/>
    </source>
</evidence>
<feature type="compositionally biased region" description="Basic and acidic residues" evidence="1">
    <location>
        <begin position="204"/>
        <end position="235"/>
    </location>
</feature>
<feature type="compositionally biased region" description="Low complexity" evidence="1">
    <location>
        <begin position="290"/>
        <end position="310"/>
    </location>
</feature>
<dbReference type="EMBL" id="JAGHQM010002760">
    <property type="protein sequence ID" value="KAH0548181.1"/>
    <property type="molecule type" value="Genomic_DNA"/>
</dbReference>
<proteinExistence type="predicted"/>